<dbReference type="SUPFAM" id="SSF52172">
    <property type="entry name" value="CheY-like"/>
    <property type="match status" value="1"/>
</dbReference>
<keyword evidence="1" id="KW-0902">Two-component regulatory system</keyword>
<dbReference type="InterPro" id="IPR001789">
    <property type="entry name" value="Sig_transdc_resp-reg_receiver"/>
</dbReference>
<dbReference type="GO" id="GO:0000156">
    <property type="term" value="F:phosphorelay response regulator activity"/>
    <property type="evidence" value="ECO:0007669"/>
    <property type="project" value="InterPro"/>
</dbReference>
<dbReference type="KEGG" id="xba:C7S18_04000"/>
<dbReference type="AlphaFoldDB" id="A0A2P1PNJ5"/>
<feature type="modified residue" description="4-aspartylphosphate" evidence="2">
    <location>
        <position position="58"/>
    </location>
</feature>
<dbReference type="PROSITE" id="PS50110">
    <property type="entry name" value="RESPONSE_REGULATORY"/>
    <property type="match status" value="1"/>
</dbReference>
<dbReference type="Pfam" id="PF00072">
    <property type="entry name" value="Response_reg"/>
    <property type="match status" value="1"/>
</dbReference>
<evidence type="ECO:0000256" key="1">
    <source>
        <dbReference type="ARBA" id="ARBA00023012"/>
    </source>
</evidence>
<dbReference type="Proteomes" id="UP000241074">
    <property type="component" value="Chromosome"/>
</dbReference>
<evidence type="ECO:0000259" key="3">
    <source>
        <dbReference type="PROSITE" id="PS50110"/>
    </source>
</evidence>
<feature type="domain" description="Response regulatory" evidence="3">
    <location>
        <begin position="7"/>
        <end position="118"/>
    </location>
</feature>
<proteinExistence type="predicted"/>
<dbReference type="PANTHER" id="PTHR37299:SF1">
    <property type="entry name" value="STAGE 0 SPORULATION PROTEIN A HOMOLOG"/>
    <property type="match status" value="1"/>
</dbReference>
<keyword evidence="2" id="KW-0597">Phosphoprotein</keyword>
<dbReference type="PROSITE" id="PS50930">
    <property type="entry name" value="HTH_LYTTR"/>
    <property type="match status" value="1"/>
</dbReference>
<dbReference type="OrthoDB" id="236568at2"/>
<reference evidence="5 6" key="2">
    <citation type="submission" date="2018-03" db="EMBL/GenBank/DDBJ databases">
        <authorList>
            <person name="Keele B.F."/>
        </authorList>
    </citation>
    <scope>NUCLEOTIDE SEQUENCE [LARGE SCALE GENOMIC DNA]</scope>
    <source>
        <strain evidence="5 6">D13</strain>
    </source>
</reference>
<accession>A0A2P1PNJ5</accession>
<gene>
    <name evidence="5" type="ORF">C7S18_04000</name>
</gene>
<keyword evidence="6" id="KW-1185">Reference proteome</keyword>
<dbReference type="Pfam" id="PF04397">
    <property type="entry name" value="LytTR"/>
    <property type="match status" value="1"/>
</dbReference>
<evidence type="ECO:0000259" key="4">
    <source>
        <dbReference type="PROSITE" id="PS50930"/>
    </source>
</evidence>
<evidence type="ECO:0000313" key="6">
    <source>
        <dbReference type="Proteomes" id="UP000241074"/>
    </source>
</evidence>
<reference evidence="5 6" key="1">
    <citation type="submission" date="2018-03" db="EMBL/GenBank/DDBJ databases">
        <title>Ahniella affigens gen. nov., sp. nov., a gammaproteobacterium isolated from sandy soil near a stream.</title>
        <authorList>
            <person name="Ko Y."/>
            <person name="Kim J.-H."/>
        </authorList>
    </citation>
    <scope>NUCLEOTIDE SEQUENCE [LARGE SCALE GENOMIC DNA]</scope>
    <source>
        <strain evidence="5 6">D13</strain>
    </source>
</reference>
<dbReference type="Gene3D" id="2.40.50.1020">
    <property type="entry name" value="LytTr DNA-binding domain"/>
    <property type="match status" value="1"/>
</dbReference>
<evidence type="ECO:0000256" key="2">
    <source>
        <dbReference type="PROSITE-ProRule" id="PRU00169"/>
    </source>
</evidence>
<organism evidence="5 6">
    <name type="scientific">Ahniella affigens</name>
    <dbReference type="NCBI Taxonomy" id="2021234"/>
    <lineage>
        <taxon>Bacteria</taxon>
        <taxon>Pseudomonadati</taxon>
        <taxon>Pseudomonadota</taxon>
        <taxon>Gammaproteobacteria</taxon>
        <taxon>Lysobacterales</taxon>
        <taxon>Rhodanobacteraceae</taxon>
        <taxon>Ahniella</taxon>
    </lineage>
</organism>
<dbReference type="SMART" id="SM00850">
    <property type="entry name" value="LytTR"/>
    <property type="match status" value="1"/>
</dbReference>
<name>A0A2P1PNJ5_9GAMM</name>
<dbReference type="InterPro" id="IPR007492">
    <property type="entry name" value="LytTR_DNA-bd_dom"/>
</dbReference>
<dbReference type="RefSeq" id="WP_106890335.1">
    <property type="nucleotide sequence ID" value="NZ_CP027860.1"/>
</dbReference>
<evidence type="ECO:0000313" key="5">
    <source>
        <dbReference type="EMBL" id="AVP96406.1"/>
    </source>
</evidence>
<dbReference type="InterPro" id="IPR046947">
    <property type="entry name" value="LytR-like"/>
</dbReference>
<sequence>MSSARVRTLIVDDEPLARAGLRRMLADISWITVVGESADGADAVRRTQTLVPELIFLDIQMPGLSGIEVLRHLPPGPRVVFTTAFAEHALAAFELGALDYLLKPFGSERFGRTLERVRASLGEPVAAGDRLAEALGKGPMSRLFARSGRSIVPIAVADIIRIESSGDYAAVFAGGEPHLLHVSLDRLAERLEPERFLRVHRSHLVNVLQVRRFARRLDGNYEAQLKDGSVVPVSRNRAATLRAWVASSG</sequence>
<feature type="domain" description="HTH LytTR-type" evidence="4">
    <location>
        <begin position="143"/>
        <end position="247"/>
    </location>
</feature>
<dbReference type="Gene3D" id="3.40.50.2300">
    <property type="match status" value="1"/>
</dbReference>
<protein>
    <submittedName>
        <fullName evidence="5">DNA-binding response regulator</fullName>
    </submittedName>
</protein>
<dbReference type="InterPro" id="IPR011006">
    <property type="entry name" value="CheY-like_superfamily"/>
</dbReference>
<dbReference type="SMART" id="SM00448">
    <property type="entry name" value="REC"/>
    <property type="match status" value="1"/>
</dbReference>
<dbReference type="GO" id="GO:0003677">
    <property type="term" value="F:DNA binding"/>
    <property type="evidence" value="ECO:0007669"/>
    <property type="project" value="UniProtKB-KW"/>
</dbReference>
<dbReference type="PANTHER" id="PTHR37299">
    <property type="entry name" value="TRANSCRIPTIONAL REGULATOR-RELATED"/>
    <property type="match status" value="1"/>
</dbReference>
<dbReference type="EMBL" id="CP027860">
    <property type="protein sequence ID" value="AVP96406.1"/>
    <property type="molecule type" value="Genomic_DNA"/>
</dbReference>
<keyword evidence="5" id="KW-0238">DNA-binding</keyword>